<dbReference type="AlphaFoldDB" id="A0A0E9X9G3"/>
<evidence type="ECO:0000313" key="1">
    <source>
        <dbReference type="EMBL" id="JAH99106.1"/>
    </source>
</evidence>
<reference evidence="1" key="1">
    <citation type="submission" date="2014-11" db="EMBL/GenBank/DDBJ databases">
        <authorList>
            <person name="Amaro Gonzalez C."/>
        </authorList>
    </citation>
    <scope>NUCLEOTIDE SEQUENCE</scope>
</reference>
<proteinExistence type="predicted"/>
<protein>
    <submittedName>
        <fullName evidence="1">Uncharacterized protein</fullName>
    </submittedName>
</protein>
<reference evidence="1" key="2">
    <citation type="journal article" date="2015" name="Fish Shellfish Immunol.">
        <title>Early steps in the European eel (Anguilla anguilla)-Vibrio vulnificus interaction in the gills: Role of the RtxA13 toxin.</title>
        <authorList>
            <person name="Callol A."/>
            <person name="Pajuelo D."/>
            <person name="Ebbesson L."/>
            <person name="Teles M."/>
            <person name="MacKenzie S."/>
            <person name="Amaro C."/>
        </authorList>
    </citation>
    <scope>NUCLEOTIDE SEQUENCE</scope>
</reference>
<name>A0A0E9X9G3_ANGAN</name>
<accession>A0A0E9X9G3</accession>
<dbReference type="EMBL" id="GBXM01009471">
    <property type="protein sequence ID" value="JAH99106.1"/>
    <property type="molecule type" value="Transcribed_RNA"/>
</dbReference>
<organism evidence="1">
    <name type="scientific">Anguilla anguilla</name>
    <name type="common">European freshwater eel</name>
    <name type="synonym">Muraena anguilla</name>
    <dbReference type="NCBI Taxonomy" id="7936"/>
    <lineage>
        <taxon>Eukaryota</taxon>
        <taxon>Metazoa</taxon>
        <taxon>Chordata</taxon>
        <taxon>Craniata</taxon>
        <taxon>Vertebrata</taxon>
        <taxon>Euteleostomi</taxon>
        <taxon>Actinopterygii</taxon>
        <taxon>Neopterygii</taxon>
        <taxon>Teleostei</taxon>
        <taxon>Anguilliformes</taxon>
        <taxon>Anguillidae</taxon>
        <taxon>Anguilla</taxon>
    </lineage>
</organism>
<sequence length="103" mass="11155">MKPHSPSIPLSNQHLLSISQCKEEPTLPTLPFYVLNPCPFGQLSLQIMSALMWSSDWLLAFTGPCCIVEHLLASSTTSCSPPFVLVELAPAVSTQQNSDANQA</sequence>